<comment type="caution">
    <text evidence="2">The sequence shown here is derived from an EMBL/GenBank/DDBJ whole genome shotgun (WGS) entry which is preliminary data.</text>
</comment>
<sequence length="167" mass="18000">MHLHAAIAFALIAVASCQLPCNSQLRLLPAFAHRFTHCQCSYSEWGEWERISSRPVPTSQCPSGSVVTEERTQSVIFGTCDPRVETRTICEPELVDQIIMALGLGSAGQMINPGAAPGAQPAPGFAPLSLVSQPLNKILAPSALTLQCDDTRKTCQHVTVPHGTYIY</sequence>
<feature type="signal peptide" evidence="1">
    <location>
        <begin position="1"/>
        <end position="17"/>
    </location>
</feature>
<dbReference type="AlphaFoldDB" id="A0AA35SBN1"/>
<gene>
    <name evidence="2" type="ORF">GBAR_LOCUS15524</name>
</gene>
<proteinExistence type="predicted"/>
<feature type="chain" id="PRO_5041448617" evidence="1">
    <location>
        <begin position="18"/>
        <end position="167"/>
    </location>
</feature>
<evidence type="ECO:0000256" key="1">
    <source>
        <dbReference type="SAM" id="SignalP"/>
    </source>
</evidence>
<keyword evidence="3" id="KW-1185">Reference proteome</keyword>
<dbReference type="EMBL" id="CASHTH010002259">
    <property type="protein sequence ID" value="CAI8027120.1"/>
    <property type="molecule type" value="Genomic_DNA"/>
</dbReference>
<evidence type="ECO:0000313" key="3">
    <source>
        <dbReference type="Proteomes" id="UP001174909"/>
    </source>
</evidence>
<dbReference type="Proteomes" id="UP001174909">
    <property type="component" value="Unassembled WGS sequence"/>
</dbReference>
<keyword evidence="1" id="KW-0732">Signal</keyword>
<name>A0AA35SBN1_GEOBA</name>
<evidence type="ECO:0000313" key="2">
    <source>
        <dbReference type="EMBL" id="CAI8027120.1"/>
    </source>
</evidence>
<organism evidence="2 3">
    <name type="scientific">Geodia barretti</name>
    <name type="common">Barrett's horny sponge</name>
    <dbReference type="NCBI Taxonomy" id="519541"/>
    <lineage>
        <taxon>Eukaryota</taxon>
        <taxon>Metazoa</taxon>
        <taxon>Porifera</taxon>
        <taxon>Demospongiae</taxon>
        <taxon>Heteroscleromorpha</taxon>
        <taxon>Tetractinellida</taxon>
        <taxon>Astrophorina</taxon>
        <taxon>Geodiidae</taxon>
        <taxon>Geodia</taxon>
    </lineage>
</organism>
<protein>
    <submittedName>
        <fullName evidence="2">Uncharacterized protein</fullName>
    </submittedName>
</protein>
<accession>A0AA35SBN1</accession>
<reference evidence="2" key="1">
    <citation type="submission" date="2023-03" db="EMBL/GenBank/DDBJ databases">
        <authorList>
            <person name="Steffen K."/>
            <person name="Cardenas P."/>
        </authorList>
    </citation>
    <scope>NUCLEOTIDE SEQUENCE</scope>
</reference>